<protein>
    <recommendedName>
        <fullName evidence="1">DUF2914 domain-containing protein</fullName>
    </recommendedName>
</protein>
<name>F2LU21_HIPMA</name>
<dbReference type="Pfam" id="PF11141">
    <property type="entry name" value="DUF2914"/>
    <property type="match status" value="1"/>
</dbReference>
<dbReference type="Proteomes" id="UP000008139">
    <property type="component" value="Chromosome"/>
</dbReference>
<proteinExistence type="predicted"/>
<dbReference type="InterPro" id="IPR022606">
    <property type="entry name" value="DUF2914"/>
</dbReference>
<dbReference type="HOGENOM" id="CLU_141686_0_0_7"/>
<dbReference type="OrthoDB" id="13952at2"/>
<reference evidence="3" key="2">
    <citation type="submission" date="2011-03" db="EMBL/GenBank/DDBJ databases">
        <title>The complete genome of Hippea maritima DSM 10411.</title>
        <authorList>
            <consortium name="US DOE Joint Genome Institute (JGI-PGF)"/>
            <person name="Lucas S."/>
            <person name="Copeland A."/>
            <person name="Lapidus A."/>
            <person name="Bruce D."/>
            <person name="Goodwin L."/>
            <person name="Pitluck S."/>
            <person name="Peters L."/>
            <person name="Kyrpides N."/>
            <person name="Mavromatis K."/>
            <person name="Pagani I."/>
            <person name="Ivanova N."/>
            <person name="Mikhailova N."/>
            <person name="Lu M."/>
            <person name="Detter J.C."/>
            <person name="Tapia R."/>
            <person name="Han C."/>
            <person name="Land M."/>
            <person name="Hauser L."/>
            <person name="Markowitz V."/>
            <person name="Cheng J.-F."/>
            <person name="Hugenholtz P."/>
            <person name="Woyke T."/>
            <person name="Wu D."/>
            <person name="Spring S."/>
            <person name="Schroeder M."/>
            <person name="Brambilla E."/>
            <person name="Klenk H.-P."/>
            <person name="Eisen J.A."/>
        </authorList>
    </citation>
    <scope>NUCLEOTIDE SEQUENCE [LARGE SCALE GENOMIC DNA]</scope>
    <source>
        <strain evidence="3">ATCC 700847 / DSM 10411 / MH2</strain>
    </source>
</reference>
<dbReference type="InParanoid" id="F2LU21"/>
<reference evidence="2 3" key="1">
    <citation type="journal article" date="2011" name="Stand. Genomic Sci.">
        <title>Complete genome sequence of the thermophilic sulfur-reducer Hippea maritima type strain (MH(2)).</title>
        <authorList>
            <person name="Huntemann M."/>
            <person name="Lu M."/>
            <person name="Nolan M."/>
            <person name="Lapidus A."/>
            <person name="Lucas S."/>
            <person name="Hammon N."/>
            <person name="Deshpande S."/>
            <person name="Cheng J.F."/>
            <person name="Tapia R."/>
            <person name="Han C."/>
            <person name="Goodwin L."/>
            <person name="Pitluck S."/>
            <person name="Liolios K."/>
            <person name="Pagani I."/>
            <person name="Ivanova N."/>
            <person name="Ovchinikova G."/>
            <person name="Pati A."/>
            <person name="Chen A."/>
            <person name="Palaniappan K."/>
            <person name="Land M."/>
            <person name="Hauser L."/>
            <person name="Jeffries C.D."/>
            <person name="Detter J.C."/>
            <person name="Brambilla E.M."/>
            <person name="Rohde M."/>
            <person name="Spring S."/>
            <person name="Goker M."/>
            <person name="Woyke T."/>
            <person name="Bristow J."/>
            <person name="Eisen J.A."/>
            <person name="Markowitz V."/>
            <person name="Hugenholtz P."/>
            <person name="Kyrpides N.C."/>
            <person name="Klenk H.P."/>
            <person name="Mavromatis K."/>
        </authorList>
    </citation>
    <scope>NUCLEOTIDE SEQUENCE [LARGE SCALE GENOMIC DNA]</scope>
    <source>
        <strain evidence="3">ATCC 700847 / DSM 10411 / MH2</strain>
    </source>
</reference>
<feature type="domain" description="DUF2914" evidence="1">
    <location>
        <begin position="63"/>
        <end position="122"/>
    </location>
</feature>
<evidence type="ECO:0000259" key="1">
    <source>
        <dbReference type="Pfam" id="PF11141"/>
    </source>
</evidence>
<dbReference type="AlphaFoldDB" id="F2LU21"/>
<dbReference type="KEGG" id="hmr:Hipma_0448"/>
<accession>F2LU21</accession>
<sequence>MRLAIFVFVLILWSFNSFALTVSNIECGLGVKSRKIISRKDSFKAGDRIYCLSTLKNIDKPSYIIHRWVLDNRHFDVKLKVKPFKRFRTWSYKTIYPSMMGVWKLEVLDKDGRLLKEKIFVVK</sequence>
<dbReference type="EMBL" id="CP002606">
    <property type="protein sequence ID" value="AEA33420.1"/>
    <property type="molecule type" value="Genomic_DNA"/>
</dbReference>
<gene>
    <name evidence="2" type="ordered locus">Hipma_0448</name>
</gene>
<dbReference type="eggNOG" id="ENOG5033D1E">
    <property type="taxonomic scope" value="Bacteria"/>
</dbReference>
<evidence type="ECO:0000313" key="3">
    <source>
        <dbReference type="Proteomes" id="UP000008139"/>
    </source>
</evidence>
<keyword evidence="3" id="KW-1185">Reference proteome</keyword>
<dbReference type="RefSeq" id="WP_013681461.1">
    <property type="nucleotide sequence ID" value="NC_015318.1"/>
</dbReference>
<evidence type="ECO:0000313" key="2">
    <source>
        <dbReference type="EMBL" id="AEA33420.1"/>
    </source>
</evidence>
<dbReference type="STRING" id="760142.Hipma_0448"/>
<organism evidence="2 3">
    <name type="scientific">Hippea maritima (strain ATCC 700847 / DSM 10411 / MH2)</name>
    <dbReference type="NCBI Taxonomy" id="760142"/>
    <lineage>
        <taxon>Bacteria</taxon>
        <taxon>Pseudomonadati</taxon>
        <taxon>Campylobacterota</taxon>
        <taxon>Desulfurellia</taxon>
        <taxon>Desulfurellales</taxon>
        <taxon>Hippeaceae</taxon>
        <taxon>Hippea</taxon>
    </lineage>
</organism>